<evidence type="ECO:0000313" key="4">
    <source>
        <dbReference type="EMBL" id="MCZ4552376.1"/>
    </source>
</evidence>
<feature type="domain" description="HTH tetR-type" evidence="3">
    <location>
        <begin position="8"/>
        <end position="68"/>
    </location>
</feature>
<sequence length="200" mass="22155">MAMRAKGQRTEAALQDAAREVFATKGYFRAKISDITEAAGRSAGSFYNYYDSKEQLLESLLDLFSAEVLALSVQAKTTDPYATIRTAVAAYFAAYRKYLPELVGVFHLSMTNEAFARRWRENRAVGFRSIISGIAQLEKADHKVDLNHDALASALISMLDSYCWTSMVAGGELAGDRIDDETAIETIANIWYRAVFAAKP</sequence>
<keyword evidence="5" id="KW-1185">Reference proteome</keyword>
<dbReference type="SUPFAM" id="SSF48498">
    <property type="entry name" value="Tetracyclin repressor-like, C-terminal domain"/>
    <property type="match status" value="1"/>
</dbReference>
<feature type="DNA-binding region" description="H-T-H motif" evidence="2">
    <location>
        <begin position="31"/>
        <end position="50"/>
    </location>
</feature>
<dbReference type="PRINTS" id="PR00455">
    <property type="entry name" value="HTHTETR"/>
</dbReference>
<comment type="caution">
    <text evidence="4">The sequence shown here is derived from an EMBL/GenBank/DDBJ whole genome shotgun (WGS) entry which is preliminary data.</text>
</comment>
<dbReference type="InterPro" id="IPR036271">
    <property type="entry name" value="Tet_transcr_reg_TetR-rel_C_sf"/>
</dbReference>
<dbReference type="Gene3D" id="1.10.357.10">
    <property type="entry name" value="Tetracycline Repressor, domain 2"/>
    <property type="match status" value="1"/>
</dbReference>
<dbReference type="InterPro" id="IPR001647">
    <property type="entry name" value="HTH_TetR"/>
</dbReference>
<dbReference type="PROSITE" id="PS50977">
    <property type="entry name" value="HTH_TETR_2"/>
    <property type="match status" value="1"/>
</dbReference>
<dbReference type="InterPro" id="IPR050624">
    <property type="entry name" value="HTH-type_Tx_Regulator"/>
</dbReference>
<evidence type="ECO:0000256" key="1">
    <source>
        <dbReference type="ARBA" id="ARBA00023125"/>
    </source>
</evidence>
<gene>
    <name evidence="4" type="ORF">O4213_20460</name>
</gene>
<dbReference type="Pfam" id="PF00440">
    <property type="entry name" value="TetR_N"/>
    <property type="match status" value="1"/>
</dbReference>
<organism evidence="4 5">
    <name type="scientific">Gordonia rubripertincta</name>
    <name type="common">Rhodococcus corallinus</name>
    <dbReference type="NCBI Taxonomy" id="36822"/>
    <lineage>
        <taxon>Bacteria</taxon>
        <taxon>Bacillati</taxon>
        <taxon>Actinomycetota</taxon>
        <taxon>Actinomycetes</taxon>
        <taxon>Mycobacteriales</taxon>
        <taxon>Gordoniaceae</taxon>
        <taxon>Gordonia</taxon>
    </lineage>
</organism>
<evidence type="ECO:0000259" key="3">
    <source>
        <dbReference type="PROSITE" id="PS50977"/>
    </source>
</evidence>
<dbReference type="Gene3D" id="1.10.10.60">
    <property type="entry name" value="Homeodomain-like"/>
    <property type="match status" value="1"/>
</dbReference>
<dbReference type="RefSeq" id="WP_301573132.1">
    <property type="nucleotide sequence ID" value="NZ_JAPWIE010000006.1"/>
</dbReference>
<dbReference type="InterPro" id="IPR009057">
    <property type="entry name" value="Homeodomain-like_sf"/>
</dbReference>
<keyword evidence="1 2" id="KW-0238">DNA-binding</keyword>
<dbReference type="Proteomes" id="UP001067235">
    <property type="component" value="Unassembled WGS sequence"/>
</dbReference>
<name>A0ABT4N1T3_GORRU</name>
<dbReference type="SUPFAM" id="SSF46689">
    <property type="entry name" value="Homeodomain-like"/>
    <property type="match status" value="1"/>
</dbReference>
<evidence type="ECO:0000256" key="2">
    <source>
        <dbReference type="PROSITE-ProRule" id="PRU00335"/>
    </source>
</evidence>
<reference evidence="4" key="1">
    <citation type="submission" date="2022-12" db="EMBL/GenBank/DDBJ databases">
        <authorList>
            <person name="Krivoruchko A.V."/>
            <person name="Elkin A."/>
        </authorList>
    </citation>
    <scope>NUCLEOTIDE SEQUENCE</scope>
    <source>
        <strain evidence="4">IEGM 1388</strain>
    </source>
</reference>
<accession>A0ABT4N1T3</accession>
<dbReference type="PANTHER" id="PTHR43479">
    <property type="entry name" value="ACREF/ENVCD OPERON REPRESSOR-RELATED"/>
    <property type="match status" value="1"/>
</dbReference>
<evidence type="ECO:0000313" key="5">
    <source>
        <dbReference type="Proteomes" id="UP001067235"/>
    </source>
</evidence>
<dbReference type="EMBL" id="JAPWIE010000006">
    <property type="protein sequence ID" value="MCZ4552376.1"/>
    <property type="molecule type" value="Genomic_DNA"/>
</dbReference>
<dbReference type="PANTHER" id="PTHR43479:SF11">
    <property type="entry name" value="ACREF_ENVCD OPERON REPRESSOR-RELATED"/>
    <property type="match status" value="1"/>
</dbReference>
<proteinExistence type="predicted"/>
<protein>
    <submittedName>
        <fullName evidence="4">TetR/AcrR family transcriptional regulator</fullName>
    </submittedName>
</protein>